<protein>
    <submittedName>
        <fullName evidence="1">Uncharacterized protein</fullName>
    </submittedName>
</protein>
<evidence type="ECO:0000313" key="2">
    <source>
        <dbReference type="Proteomes" id="UP000005446"/>
    </source>
</evidence>
<dbReference type="GO" id="GO:0005506">
    <property type="term" value="F:iron ion binding"/>
    <property type="evidence" value="ECO:0007669"/>
    <property type="project" value="InterPro"/>
</dbReference>
<evidence type="ECO:0000313" key="1">
    <source>
        <dbReference type="EMBL" id="EHK96715.1"/>
    </source>
</evidence>
<dbReference type="SUPFAM" id="SSF48264">
    <property type="entry name" value="Cytochrome P450"/>
    <property type="match status" value="1"/>
</dbReference>
<proteinExistence type="predicted"/>
<dbReference type="GO" id="GO:0016705">
    <property type="term" value="F:oxidoreductase activity, acting on paired donors, with incorporation or reduction of molecular oxygen"/>
    <property type="evidence" value="ECO:0007669"/>
    <property type="project" value="InterPro"/>
</dbReference>
<keyword evidence="2" id="KW-1185">Reference proteome</keyword>
<organism evidence="1 2">
    <name type="scientific">Glarea lozoyensis (strain ATCC 74030 / MF5533)</name>
    <dbReference type="NCBI Taxonomy" id="1104152"/>
    <lineage>
        <taxon>Eukaryota</taxon>
        <taxon>Fungi</taxon>
        <taxon>Dikarya</taxon>
        <taxon>Ascomycota</taxon>
        <taxon>Pezizomycotina</taxon>
        <taxon>Leotiomycetes</taxon>
        <taxon>Helotiales</taxon>
        <taxon>Helotiaceae</taxon>
        <taxon>Glarea</taxon>
    </lineage>
</organism>
<dbReference type="Proteomes" id="UP000005446">
    <property type="component" value="Unassembled WGS sequence"/>
</dbReference>
<sequence length="130" mass="14624">MNPQDYVPFLRYLPANERSKIAIKDRERRDIWLEELLQKVQTAIDNGEEVSCLSEGLLKDKSSEKLTKVSGGFETVSTTAAAGLGFLSSPEGQDTQKRAYEAIMEVYSSDEEAWEKCISEETVPYVVALR</sequence>
<dbReference type="InterPro" id="IPR036396">
    <property type="entry name" value="Cyt_P450_sf"/>
</dbReference>
<gene>
    <name evidence="1" type="ORF">M7I_7570</name>
</gene>
<dbReference type="AlphaFoldDB" id="H0EXN1"/>
<dbReference type="OrthoDB" id="1055148at2759"/>
<name>H0EXN1_GLAL7</name>
<accession>H0EXN1</accession>
<reference evidence="1 2" key="1">
    <citation type="journal article" date="2012" name="Eukaryot. Cell">
        <title>Genome sequence of the fungus Glarea lozoyensis: the first genome sequence of a species from the Helotiaceae family.</title>
        <authorList>
            <person name="Youssar L."/>
            <person name="Gruening B.A."/>
            <person name="Erxleben A."/>
            <person name="Guenther S."/>
            <person name="Huettel W."/>
        </authorList>
    </citation>
    <scope>NUCLEOTIDE SEQUENCE [LARGE SCALE GENOMIC DNA]</scope>
    <source>
        <strain evidence="2">ATCC 74030 / MF5533</strain>
    </source>
</reference>
<comment type="caution">
    <text evidence="1">The sequence shown here is derived from an EMBL/GenBank/DDBJ whole genome shotgun (WGS) entry which is preliminary data.</text>
</comment>
<dbReference type="Gene3D" id="1.10.630.10">
    <property type="entry name" value="Cytochrome P450"/>
    <property type="match status" value="1"/>
</dbReference>
<dbReference type="EMBL" id="AGUE01000228">
    <property type="protein sequence ID" value="EHK96715.1"/>
    <property type="molecule type" value="Genomic_DNA"/>
</dbReference>
<dbReference type="GO" id="GO:0020037">
    <property type="term" value="F:heme binding"/>
    <property type="evidence" value="ECO:0007669"/>
    <property type="project" value="InterPro"/>
</dbReference>
<dbReference type="HOGENOM" id="CLU_1938383_0_0_1"/>
<dbReference type="InParanoid" id="H0EXN1"/>
<dbReference type="GO" id="GO:0004497">
    <property type="term" value="F:monooxygenase activity"/>
    <property type="evidence" value="ECO:0007669"/>
    <property type="project" value="InterPro"/>
</dbReference>